<comment type="caution">
    <text evidence="6">The sequence shown here is derived from an EMBL/GenBank/DDBJ whole genome shotgun (WGS) entry which is preliminary data.</text>
</comment>
<reference evidence="6 7" key="1">
    <citation type="journal article" date="2015" name="Genome Announc.">
        <title>Expanding the biotechnology potential of lactobacilli through comparative genomics of 213 strains and associated genera.</title>
        <authorList>
            <person name="Sun Z."/>
            <person name="Harris H.M."/>
            <person name="McCann A."/>
            <person name="Guo C."/>
            <person name="Argimon S."/>
            <person name="Zhang W."/>
            <person name="Yang X."/>
            <person name="Jeffery I.B."/>
            <person name="Cooney J.C."/>
            <person name="Kagawa T.F."/>
            <person name="Liu W."/>
            <person name="Song Y."/>
            <person name="Salvetti E."/>
            <person name="Wrobel A."/>
            <person name="Rasinkangas P."/>
            <person name="Parkhill J."/>
            <person name="Rea M.C."/>
            <person name="O'Sullivan O."/>
            <person name="Ritari J."/>
            <person name="Douillard F.P."/>
            <person name="Paul Ross R."/>
            <person name="Yang R."/>
            <person name="Briner A.E."/>
            <person name="Felis G.E."/>
            <person name="de Vos W.M."/>
            <person name="Barrangou R."/>
            <person name="Klaenhammer T.R."/>
            <person name="Caufield P.W."/>
            <person name="Cui Y."/>
            <person name="Zhang H."/>
            <person name="O'Toole P.W."/>
        </authorList>
    </citation>
    <scope>NUCLEOTIDE SEQUENCE [LARGE SCALE GENOMIC DNA]</scope>
    <source>
        <strain evidence="6 7">DSM 14340</strain>
    </source>
</reference>
<dbReference type="PANTHER" id="PTHR10513:SF35">
    <property type="entry name" value="DEOXYADENOSINE KINASE"/>
    <property type="match status" value="1"/>
</dbReference>
<sequence length="215" mass="25278">MTLLVLAGTIGAGKTSLTKFLADHLGTEAFYESVDDNEVLPLFYKDPKKYAFLLQIYFLNKRFDSIKQAYADDNNILDRSIFEDSLLFHLNADLGRATDTEVQVYDSLLDNMMQELPYAAHKKRPDLLVHVRVSFETMLSRIQKRGRSYEQLDYDPTLYDYYKELNKRYDAWYDDYDESPKMQIDGDQLDFVENETDRKKVINMIDERLKTLESD</sequence>
<dbReference type="PATRIC" id="fig|1423747.3.peg.1645"/>
<feature type="binding site" evidence="4">
    <location>
        <begin position="189"/>
        <end position="191"/>
    </location>
    <ligand>
        <name>ATP</name>
        <dbReference type="ChEBI" id="CHEBI:30616"/>
    </ligand>
</feature>
<dbReference type="eggNOG" id="COG1428">
    <property type="taxonomic scope" value="Bacteria"/>
</dbReference>
<dbReference type="AlphaFoldDB" id="A0A0R1RSS2"/>
<protein>
    <submittedName>
        <fullName evidence="6">Deoxyguanosine kinase</fullName>
    </submittedName>
</protein>
<keyword evidence="6" id="KW-0418">Kinase</keyword>
<accession>A0A0R1RSS2</accession>
<dbReference type="PIRSF" id="PIRSF000705">
    <property type="entry name" value="DNK"/>
    <property type="match status" value="1"/>
</dbReference>
<feature type="binding site" evidence="4">
    <location>
        <begin position="141"/>
        <end position="145"/>
    </location>
    <ligand>
        <name>ATP</name>
        <dbReference type="ChEBI" id="CHEBI:30616"/>
    </ligand>
</feature>
<evidence type="ECO:0000313" key="7">
    <source>
        <dbReference type="Proteomes" id="UP000051264"/>
    </source>
</evidence>
<feature type="binding site" evidence="3">
    <location>
        <position position="44"/>
    </location>
    <ligand>
        <name>substrate</name>
    </ligand>
</feature>
<evidence type="ECO:0000313" key="6">
    <source>
        <dbReference type="EMBL" id="KRL59529.1"/>
    </source>
</evidence>
<proteinExistence type="inferred from homology"/>
<feature type="binding site" evidence="3">
    <location>
        <position position="150"/>
    </location>
    <ligand>
        <name>substrate</name>
    </ligand>
</feature>
<dbReference type="CDD" id="cd01673">
    <property type="entry name" value="dNK"/>
    <property type="match status" value="1"/>
</dbReference>
<dbReference type="EMBL" id="AZEX01000045">
    <property type="protein sequence ID" value="KRL59529.1"/>
    <property type="molecule type" value="Genomic_DNA"/>
</dbReference>
<feature type="binding site" evidence="3">
    <location>
        <position position="84"/>
    </location>
    <ligand>
        <name>substrate</name>
    </ligand>
</feature>
<dbReference type="GO" id="GO:0005524">
    <property type="term" value="F:ATP binding"/>
    <property type="evidence" value="ECO:0007669"/>
    <property type="project" value="UniProtKB-KW"/>
</dbReference>
<dbReference type="InterPro" id="IPR002624">
    <property type="entry name" value="DCK/DGK"/>
</dbReference>
<evidence type="ECO:0000256" key="4">
    <source>
        <dbReference type="PIRSR" id="PIRSR000705-3"/>
    </source>
</evidence>
<keyword evidence="4" id="KW-0067">ATP-binding</keyword>
<organism evidence="6 7">
    <name type="scientific">Latilactobacillus fuchuensis DSM 14340 = JCM 11249</name>
    <dbReference type="NCBI Taxonomy" id="1423747"/>
    <lineage>
        <taxon>Bacteria</taxon>
        <taxon>Bacillati</taxon>
        <taxon>Bacillota</taxon>
        <taxon>Bacilli</taxon>
        <taxon>Lactobacillales</taxon>
        <taxon>Lactobacillaceae</taxon>
        <taxon>Latilactobacillus</taxon>
    </lineage>
</organism>
<dbReference type="OrthoDB" id="9776634at2"/>
<evidence type="ECO:0000256" key="3">
    <source>
        <dbReference type="PIRSR" id="PIRSR000705-2"/>
    </source>
</evidence>
<feature type="binding site" evidence="3">
    <location>
        <position position="32"/>
    </location>
    <ligand>
        <name>substrate</name>
    </ligand>
</feature>
<keyword evidence="6" id="KW-0808">Transferase</keyword>
<dbReference type="InterPro" id="IPR050566">
    <property type="entry name" value="Deoxyribonucleoside_kinase"/>
</dbReference>
<comment type="similarity">
    <text evidence="1">Belongs to the DCK/DGK family.</text>
</comment>
<feature type="binding site" evidence="3">
    <location>
        <position position="55"/>
    </location>
    <ligand>
        <name>substrate</name>
    </ligand>
</feature>
<evidence type="ECO:0000256" key="2">
    <source>
        <dbReference type="PIRSR" id="PIRSR000705-1"/>
    </source>
</evidence>
<feature type="binding site" evidence="3">
    <location>
        <position position="79"/>
    </location>
    <ligand>
        <name>substrate</name>
    </ligand>
</feature>
<dbReference type="InterPro" id="IPR031314">
    <property type="entry name" value="DNK_dom"/>
</dbReference>
<feature type="active site" description="Proton acceptor" evidence="2">
    <location>
        <position position="78"/>
    </location>
</feature>
<dbReference type="Proteomes" id="UP000051264">
    <property type="component" value="Unassembled WGS sequence"/>
</dbReference>
<dbReference type="Gene3D" id="3.40.50.300">
    <property type="entry name" value="P-loop containing nucleotide triphosphate hydrolases"/>
    <property type="match status" value="1"/>
</dbReference>
<dbReference type="Pfam" id="PF01712">
    <property type="entry name" value="dNK"/>
    <property type="match status" value="1"/>
</dbReference>
<dbReference type="STRING" id="1423747.FC69_GL001617"/>
<name>A0A0R1RSS2_9LACO</name>
<feature type="domain" description="Deoxynucleoside kinase" evidence="5">
    <location>
        <begin position="5"/>
        <end position="207"/>
    </location>
</feature>
<feature type="binding site" evidence="4">
    <location>
        <begin position="8"/>
        <end position="16"/>
    </location>
    <ligand>
        <name>ATP</name>
        <dbReference type="ChEBI" id="CHEBI:30616"/>
    </ligand>
</feature>
<evidence type="ECO:0000256" key="1">
    <source>
        <dbReference type="ARBA" id="ARBA00007420"/>
    </source>
</evidence>
<dbReference type="GO" id="GO:0019136">
    <property type="term" value="F:deoxynucleoside kinase activity"/>
    <property type="evidence" value="ECO:0007669"/>
    <property type="project" value="InterPro"/>
</dbReference>
<dbReference type="GO" id="GO:0005737">
    <property type="term" value="C:cytoplasm"/>
    <property type="evidence" value="ECO:0007669"/>
    <property type="project" value="TreeGrafter"/>
</dbReference>
<dbReference type="SUPFAM" id="SSF52540">
    <property type="entry name" value="P-loop containing nucleoside triphosphate hydrolases"/>
    <property type="match status" value="1"/>
</dbReference>
<dbReference type="RefSeq" id="WP_025083550.1">
    <property type="nucleotide sequence ID" value="NZ_AZEX01000045.1"/>
</dbReference>
<dbReference type="PANTHER" id="PTHR10513">
    <property type="entry name" value="DEOXYNUCLEOSIDE KINASE"/>
    <property type="match status" value="1"/>
</dbReference>
<evidence type="ECO:0000259" key="5">
    <source>
        <dbReference type="Pfam" id="PF01712"/>
    </source>
</evidence>
<gene>
    <name evidence="6" type="ORF">FC69_GL001617</name>
</gene>
<dbReference type="InterPro" id="IPR027417">
    <property type="entry name" value="P-loop_NTPase"/>
</dbReference>
<keyword evidence="4" id="KW-0547">Nucleotide-binding</keyword>